<dbReference type="GO" id="GO:0030870">
    <property type="term" value="C:Mre11 complex"/>
    <property type="evidence" value="ECO:0007669"/>
    <property type="project" value="InterPro"/>
</dbReference>
<evidence type="ECO:0000256" key="6">
    <source>
        <dbReference type="ARBA" id="ARBA00022723"/>
    </source>
</evidence>
<keyword evidence="23" id="KW-1185">Reference proteome</keyword>
<evidence type="ECO:0000256" key="5">
    <source>
        <dbReference type="ARBA" id="ARBA00022454"/>
    </source>
</evidence>
<keyword evidence="15" id="KW-0539">Nucleus</keyword>
<dbReference type="OrthoDB" id="18797at2759"/>
<dbReference type="Proteomes" id="UP000007755">
    <property type="component" value="Unassembled WGS sequence"/>
</dbReference>
<dbReference type="eggNOG" id="KOG0962">
    <property type="taxonomic scope" value="Eukaryota"/>
</dbReference>
<dbReference type="FunCoup" id="F4WFQ0">
    <property type="interactions" value="2016"/>
</dbReference>
<evidence type="ECO:0000256" key="11">
    <source>
        <dbReference type="ARBA" id="ARBA00022840"/>
    </source>
</evidence>
<dbReference type="GO" id="GO:0046872">
    <property type="term" value="F:metal ion binding"/>
    <property type="evidence" value="ECO:0007669"/>
    <property type="project" value="UniProtKB-UniRule"/>
</dbReference>
<evidence type="ECO:0000256" key="7">
    <source>
        <dbReference type="ARBA" id="ARBA00022741"/>
    </source>
</evidence>
<feature type="coiled-coil region" evidence="19">
    <location>
        <begin position="190"/>
        <end position="272"/>
    </location>
</feature>
<keyword evidence="12" id="KW-0460">Magnesium</keyword>
<dbReference type="GO" id="GO:0043047">
    <property type="term" value="F:single-stranded telomeric DNA binding"/>
    <property type="evidence" value="ECO:0007669"/>
    <property type="project" value="TreeGrafter"/>
</dbReference>
<evidence type="ECO:0000256" key="1">
    <source>
        <dbReference type="ARBA" id="ARBA00001947"/>
    </source>
</evidence>
<evidence type="ECO:0000256" key="16">
    <source>
        <dbReference type="ARBA" id="ARBA00023254"/>
    </source>
</evidence>
<evidence type="ECO:0000256" key="2">
    <source>
        <dbReference type="ARBA" id="ARBA00004123"/>
    </source>
</evidence>
<evidence type="ECO:0000256" key="20">
    <source>
        <dbReference type="SAM" id="MobiDB-lite"/>
    </source>
</evidence>
<comment type="cofactor">
    <cofactor evidence="1">
        <name>Zn(2+)</name>
        <dbReference type="ChEBI" id="CHEBI:29105"/>
    </cofactor>
</comment>
<keyword evidence="13 19" id="KW-0175">Coiled coil</keyword>
<evidence type="ECO:0000256" key="19">
    <source>
        <dbReference type="SAM" id="Coils"/>
    </source>
</evidence>
<dbReference type="InterPro" id="IPR013134">
    <property type="entry name" value="Zn_hook_RAD50"/>
</dbReference>
<dbReference type="GO" id="GO:0016887">
    <property type="term" value="F:ATP hydrolysis activity"/>
    <property type="evidence" value="ECO:0007669"/>
    <property type="project" value="InterPro"/>
</dbReference>
<dbReference type="GO" id="GO:0006302">
    <property type="term" value="P:double-strand break repair"/>
    <property type="evidence" value="ECO:0007669"/>
    <property type="project" value="InterPro"/>
</dbReference>
<feature type="region of interest" description="Disordered" evidence="20">
    <location>
        <begin position="923"/>
        <end position="954"/>
    </location>
</feature>
<feature type="coiled-coil region" evidence="19">
    <location>
        <begin position="717"/>
        <end position="779"/>
    </location>
</feature>
<keyword evidence="11" id="KW-0067">ATP-binding</keyword>
<dbReference type="PANTHER" id="PTHR18867">
    <property type="entry name" value="RAD50"/>
    <property type="match status" value="1"/>
</dbReference>
<dbReference type="InParanoid" id="F4WFQ0"/>
<sequence length="1520" mass="175955">MSKVRKLALRGIRNFGDDSEDAIIRFSCPLTLILGPNGTGKTTIIEALKYATTGEFPPGSDKGKSFIHDPMLATTGSVRGVIKAEVIDNMGTSYVVSRTIESSKGEKKKFKTLDSTVTKTSKDKKQKDSITNKCANVDAEIGIALGVSRSILNYVIFCHQDELNWPFDQGKLLKERFDEIFDSARFNKALETISKLQKELQSDIRTLNAEKETYKVLVSEVQDKETKLKEQKKRLDTTKEKMNDIDKQLEPVKQKLEEIQKFHSEYKNIQTEEEKKKMEFDMHKDRYEKLKKSIRNIYEGTTEELNALIESYDTILTEKNVEIAENEAEIKDISRKETRISNILATRRETVGTLKQQVKDNERRVIRRNQLLNDALQAWNFDTVESDVSEIEVKALTKRLEEKMRALEKQVEENRLDMQREEKELQREVDMLRSNYSKIESEKILKEKEITDIRDEIDIIRNEITQIGAAGNKLKSIEQERKTEKQKIDELVNAVNVDSLEVEKANKVKSKHKIEASLSSIDDEIFSLHKLSSLMAELEIRKSALQAKEEELKNLKRKHGDSIKVLLNIQELEQTKLKDTLERVHQKLEKETNSLTREIQAQERKTTAFETTVRHIESDIKKKTIELHNNKEKISAVCDYKEFDETLLMQSTIVKDLQDKRGIYAYQATAYKEYVKKLSVKNPCCPLCHRNFEKQNNVTDLIKEIESDIIHNQPGRLKSCEQELKIQQEKYDNMLQLKPIIEKVIQCEENDLKILEEKLKKTQNNVAQSKMAVKNLEASKTEPEKKLLLYKNMIGDIKFWDRCIDEIQQLKGAVNNLETQMANSGIKTERTMEEAQAQREFLRKSLRETCNHIDALQLKLTKHNEKLQNARAKYNELHEKELKIQSDMQKLKHLKDKQGDLYTREITVGETVEKLQKDLTHAESELDSRSQQLEKTKVKNWQKQEADRKSMSESARRLSDLHKILDEINSFISSNVLEKLASYEREIETYNNSLTELMNKKNDVEQTVSKLKEDIASQEIGKRELLDNMSLRKIKETLETLKEQYKKLNEKLKNMDYKEMMKKWEQLENDKQALLRQRNVALGTQEELERIIKQYTQELRKEEYRLARRNYTNKCIELTVQEDTIANLKAYNKILDKAMIEYHEERMLTVNKIMKKLWKHVYKGTDTSSIEICTEPTDGVGSNRRSYNYKLIQTKHGCKMDMKGRCSAGQKVLASIIIRLALAETFCKNCGILALDEPTTNLDEDNANSLADMLTKVVELRSKYQKNFQLIIISHDEKFLQKLADLNNHKQFHELYRKHNGMTTVKISDFNEHMGSLLHVKSEDESDEEQRPIQSTSGLECLERDIIRDVKKHQVFNLGPPIEIGESVERVTRINRKVGCGHFGIVSLRVSMTAIVNELSRIERLGEGTDIGLRFGAAVAIVEKRETASPRRCALRCRTYPDGETERRTVPAISALGEPWKPRKPPTLLSFLASLSLLAAPSPGYPTAERAKLLRHVFVVKAHKSIYRIGGTYFIDTLYT</sequence>
<dbReference type="NCBIfam" id="TIGR00606">
    <property type="entry name" value="rad50"/>
    <property type="match status" value="1"/>
</dbReference>
<feature type="binding site" evidence="18">
    <location>
        <position position="685"/>
    </location>
    <ligand>
        <name>Zn(2+)</name>
        <dbReference type="ChEBI" id="CHEBI:29105"/>
    </ligand>
</feature>
<dbReference type="Gene3D" id="3.40.50.300">
    <property type="entry name" value="P-loop containing nucleotide triphosphate hydrolases"/>
    <property type="match status" value="2"/>
</dbReference>
<comment type="similarity">
    <text evidence="4">Belongs to the SMC family. RAD50 subfamily.</text>
</comment>
<dbReference type="GO" id="GO:0005524">
    <property type="term" value="F:ATP binding"/>
    <property type="evidence" value="ECO:0007669"/>
    <property type="project" value="UniProtKB-KW"/>
</dbReference>
<dbReference type="GO" id="GO:0070192">
    <property type="term" value="P:chromosome organization involved in meiotic cell cycle"/>
    <property type="evidence" value="ECO:0007669"/>
    <property type="project" value="TreeGrafter"/>
</dbReference>
<dbReference type="InterPro" id="IPR038729">
    <property type="entry name" value="Rad50/SbcC_AAA"/>
</dbReference>
<evidence type="ECO:0000256" key="15">
    <source>
        <dbReference type="ARBA" id="ARBA00023242"/>
    </source>
</evidence>
<gene>
    <name evidence="22" type="ORF">G5I_04459</name>
</gene>
<dbReference type="GO" id="GO:0000794">
    <property type="term" value="C:condensed nuclear chromosome"/>
    <property type="evidence" value="ECO:0007669"/>
    <property type="project" value="TreeGrafter"/>
</dbReference>
<evidence type="ECO:0000256" key="9">
    <source>
        <dbReference type="ARBA" id="ARBA00022801"/>
    </source>
</evidence>
<evidence type="ECO:0000256" key="12">
    <source>
        <dbReference type="ARBA" id="ARBA00022842"/>
    </source>
</evidence>
<comment type="subcellular location">
    <subcellularLocation>
        <location evidence="3">Chromosome</location>
    </subcellularLocation>
    <subcellularLocation>
        <location evidence="2">Nucleus</location>
    </subcellularLocation>
</comment>
<keyword evidence="7" id="KW-0547">Nucleotide-binding</keyword>
<keyword evidence="16" id="KW-0469">Meiosis</keyword>
<evidence type="ECO:0000313" key="23">
    <source>
        <dbReference type="Proteomes" id="UP000007755"/>
    </source>
</evidence>
<evidence type="ECO:0000256" key="4">
    <source>
        <dbReference type="ARBA" id="ARBA00009439"/>
    </source>
</evidence>
<dbReference type="SUPFAM" id="SSF52540">
    <property type="entry name" value="P-loop containing nucleoside triphosphate hydrolases"/>
    <property type="match status" value="3"/>
</dbReference>
<reference evidence="22" key="1">
    <citation type="submission" date="2011-02" db="EMBL/GenBank/DDBJ databases">
        <title>The genome of the leaf-cutting ant Acromyrmex echinatior suggests key adaptations to social evolution and fungus farming.</title>
        <authorList>
            <person name="Nygaard S."/>
            <person name="Zhang G."/>
        </authorList>
    </citation>
    <scope>NUCLEOTIDE SEQUENCE</scope>
</reference>
<keyword evidence="9" id="KW-0378">Hydrolase</keyword>
<evidence type="ECO:0000256" key="18">
    <source>
        <dbReference type="PROSITE-ProRule" id="PRU00471"/>
    </source>
</evidence>
<dbReference type="STRING" id="103372.F4WFQ0"/>
<evidence type="ECO:0000256" key="10">
    <source>
        <dbReference type="ARBA" id="ARBA00022833"/>
    </source>
</evidence>
<dbReference type="GO" id="GO:0003691">
    <property type="term" value="F:double-stranded telomeric DNA binding"/>
    <property type="evidence" value="ECO:0007669"/>
    <property type="project" value="TreeGrafter"/>
</dbReference>
<evidence type="ECO:0000313" key="22">
    <source>
        <dbReference type="EMBL" id="EGI67027.1"/>
    </source>
</evidence>
<evidence type="ECO:0000256" key="14">
    <source>
        <dbReference type="ARBA" id="ARBA00023204"/>
    </source>
</evidence>
<name>F4WFQ0_ACREC</name>
<feature type="binding site" evidence="18">
    <location>
        <position position="688"/>
    </location>
    <ligand>
        <name>Zn(2+)</name>
        <dbReference type="ChEBI" id="CHEBI:29105"/>
    </ligand>
</feature>
<dbReference type="Pfam" id="PF13476">
    <property type="entry name" value="AAA_23"/>
    <property type="match status" value="1"/>
</dbReference>
<evidence type="ECO:0000256" key="13">
    <source>
        <dbReference type="ARBA" id="ARBA00023054"/>
    </source>
</evidence>
<protein>
    <submittedName>
        <fullName evidence="22">DNA repair protein RAD50</fullName>
    </submittedName>
</protein>
<dbReference type="GO" id="GO:0051880">
    <property type="term" value="F:G-quadruplex DNA binding"/>
    <property type="evidence" value="ECO:0007669"/>
    <property type="project" value="TreeGrafter"/>
</dbReference>
<evidence type="ECO:0000256" key="8">
    <source>
        <dbReference type="ARBA" id="ARBA00022763"/>
    </source>
</evidence>
<evidence type="ECO:0000259" key="21">
    <source>
        <dbReference type="PROSITE" id="PS51131"/>
    </source>
</evidence>
<dbReference type="PROSITE" id="PS51131">
    <property type="entry name" value="ZN_HOOK"/>
    <property type="match status" value="1"/>
</dbReference>
<dbReference type="EMBL" id="GL888120">
    <property type="protein sequence ID" value="EGI67027.1"/>
    <property type="molecule type" value="Genomic_DNA"/>
</dbReference>
<dbReference type="GO" id="GO:0007004">
    <property type="term" value="P:telomere maintenance via telomerase"/>
    <property type="evidence" value="ECO:0007669"/>
    <property type="project" value="TreeGrafter"/>
</dbReference>
<dbReference type="Pfam" id="PF13558">
    <property type="entry name" value="SbcC_Walker_B"/>
    <property type="match status" value="1"/>
</dbReference>
<dbReference type="InterPro" id="IPR004584">
    <property type="entry name" value="Rad50_eukaryotes"/>
</dbReference>
<accession>F4WFQ0</accession>
<keyword evidence="5" id="KW-0158">Chromosome</keyword>
<keyword evidence="6 18" id="KW-0479">Metal-binding</keyword>
<dbReference type="PANTHER" id="PTHR18867:SF12">
    <property type="entry name" value="DNA REPAIR PROTEIN RAD50"/>
    <property type="match status" value="1"/>
</dbReference>
<comment type="catalytic activity">
    <reaction evidence="17">
        <text>ATP + H2O = ADP + phosphate + H(+)</text>
        <dbReference type="Rhea" id="RHEA:13065"/>
        <dbReference type="ChEBI" id="CHEBI:15377"/>
        <dbReference type="ChEBI" id="CHEBI:15378"/>
        <dbReference type="ChEBI" id="CHEBI:30616"/>
        <dbReference type="ChEBI" id="CHEBI:43474"/>
        <dbReference type="ChEBI" id="CHEBI:456216"/>
    </reaction>
</comment>
<organism evidence="23">
    <name type="scientific">Acromyrmex echinatior</name>
    <name type="common">Panamanian leafcutter ant</name>
    <name type="synonym">Acromyrmex octospinosus echinatior</name>
    <dbReference type="NCBI Taxonomy" id="103372"/>
    <lineage>
        <taxon>Eukaryota</taxon>
        <taxon>Metazoa</taxon>
        <taxon>Ecdysozoa</taxon>
        <taxon>Arthropoda</taxon>
        <taxon>Hexapoda</taxon>
        <taxon>Insecta</taxon>
        <taxon>Pterygota</taxon>
        <taxon>Neoptera</taxon>
        <taxon>Endopterygota</taxon>
        <taxon>Hymenoptera</taxon>
        <taxon>Apocrita</taxon>
        <taxon>Aculeata</taxon>
        <taxon>Formicoidea</taxon>
        <taxon>Formicidae</taxon>
        <taxon>Myrmicinae</taxon>
        <taxon>Acromyrmex</taxon>
    </lineage>
</organism>
<feature type="domain" description="Zinc-hook" evidence="21">
    <location>
        <begin position="640"/>
        <end position="739"/>
    </location>
</feature>
<keyword evidence="8" id="KW-0227">DNA damage</keyword>
<keyword evidence="14" id="KW-0234">DNA repair</keyword>
<evidence type="ECO:0000256" key="17">
    <source>
        <dbReference type="ARBA" id="ARBA00049360"/>
    </source>
</evidence>
<keyword evidence="10 18" id="KW-0862">Zinc</keyword>
<feature type="coiled-coil region" evidence="19">
    <location>
        <begin position="390"/>
        <end position="442"/>
    </location>
</feature>
<feature type="coiled-coil region" evidence="19">
    <location>
        <begin position="973"/>
        <end position="1105"/>
    </location>
</feature>
<dbReference type="GO" id="GO:0000722">
    <property type="term" value="P:telomere maintenance via recombination"/>
    <property type="evidence" value="ECO:0007669"/>
    <property type="project" value="TreeGrafter"/>
</dbReference>
<dbReference type="InterPro" id="IPR027417">
    <property type="entry name" value="P-loop_NTPase"/>
</dbReference>
<proteinExistence type="inferred from homology"/>
<feature type="coiled-coil region" evidence="19">
    <location>
        <begin position="528"/>
        <end position="605"/>
    </location>
</feature>
<evidence type="ECO:0000256" key="3">
    <source>
        <dbReference type="ARBA" id="ARBA00004286"/>
    </source>
</evidence>